<dbReference type="Gene3D" id="1.10.3720.10">
    <property type="entry name" value="MetI-like"/>
    <property type="match status" value="1"/>
</dbReference>
<organism evidence="8 9">
    <name type="scientific">Leuconostoc lactis</name>
    <dbReference type="NCBI Taxonomy" id="1246"/>
    <lineage>
        <taxon>Bacteria</taxon>
        <taxon>Bacillati</taxon>
        <taxon>Bacillota</taxon>
        <taxon>Bacilli</taxon>
        <taxon>Lactobacillales</taxon>
        <taxon>Lactobacillaceae</taxon>
        <taxon>Leuconostoc</taxon>
    </lineage>
</organism>
<keyword evidence="6 7" id="KW-0472">Membrane</keyword>
<gene>
    <name evidence="8" type="ORF">GQS40_05190</name>
</gene>
<dbReference type="PANTHER" id="PTHR30614">
    <property type="entry name" value="MEMBRANE COMPONENT OF AMINO ACID ABC TRANSPORTER"/>
    <property type="match status" value="1"/>
</dbReference>
<feature type="transmembrane region" description="Helical" evidence="7">
    <location>
        <begin position="55"/>
        <end position="78"/>
    </location>
</feature>
<feature type="transmembrane region" description="Helical" evidence="7">
    <location>
        <begin position="98"/>
        <end position="116"/>
    </location>
</feature>
<accession>A0A6L7AF85</accession>
<evidence type="ECO:0000256" key="5">
    <source>
        <dbReference type="ARBA" id="ARBA00022989"/>
    </source>
</evidence>
<comment type="subcellular location">
    <subcellularLocation>
        <location evidence="7">Cell membrane</location>
        <topology evidence="7">Multi-pass membrane protein</topology>
    </subcellularLocation>
    <subcellularLocation>
        <location evidence="1">Membrane</location>
        <topology evidence="1">Multi-pass membrane protein</topology>
    </subcellularLocation>
</comment>
<dbReference type="GO" id="GO:0005886">
    <property type="term" value="C:plasma membrane"/>
    <property type="evidence" value="ECO:0007669"/>
    <property type="project" value="UniProtKB-SubCell"/>
</dbReference>
<dbReference type="GO" id="GO:0015184">
    <property type="term" value="F:L-cystine transmembrane transporter activity"/>
    <property type="evidence" value="ECO:0007669"/>
    <property type="project" value="TreeGrafter"/>
</dbReference>
<dbReference type="RefSeq" id="WP_029509372.1">
    <property type="nucleotide sequence ID" value="NZ_CP016598.1"/>
</dbReference>
<dbReference type="InterPro" id="IPR043429">
    <property type="entry name" value="ArtM/GltK/GlnP/TcyL/YhdX-like"/>
</dbReference>
<keyword evidence="3 7" id="KW-0812">Transmembrane</keyword>
<comment type="caution">
    <text evidence="8">The sequence shown here is derived from an EMBL/GenBank/DDBJ whole genome shotgun (WGS) entry which is preliminary data.</text>
</comment>
<dbReference type="KEGG" id="llf:BCR17_00135"/>
<dbReference type="EMBL" id="WSZI01000013">
    <property type="protein sequence ID" value="MWN21071.1"/>
    <property type="molecule type" value="Genomic_DNA"/>
</dbReference>
<evidence type="ECO:0000256" key="3">
    <source>
        <dbReference type="ARBA" id="ARBA00022692"/>
    </source>
</evidence>
<evidence type="ECO:0000256" key="7">
    <source>
        <dbReference type="RuleBase" id="RU363032"/>
    </source>
</evidence>
<proteinExistence type="inferred from homology"/>
<dbReference type="InterPro" id="IPR035906">
    <property type="entry name" value="MetI-like_sf"/>
</dbReference>
<keyword evidence="4" id="KW-0029">Amino-acid transport</keyword>
<feature type="transmembrane region" description="Helical" evidence="7">
    <location>
        <begin position="21"/>
        <end position="43"/>
    </location>
</feature>
<evidence type="ECO:0000256" key="6">
    <source>
        <dbReference type="ARBA" id="ARBA00023136"/>
    </source>
</evidence>
<dbReference type="SUPFAM" id="SSF161098">
    <property type="entry name" value="MetI-like"/>
    <property type="match status" value="1"/>
</dbReference>
<reference evidence="8 9" key="1">
    <citation type="submission" date="2019-12" db="EMBL/GenBank/DDBJ databases">
        <title>Complete genome sequence of Leuconostoc lactis strain AVN1 provides insights into metabolic potential.</title>
        <authorList>
            <person name="Besrour N."/>
            <person name="Najjari A."/>
            <person name="Fhoula I."/>
            <person name="Jaballah S."/>
            <person name="Klibi N."/>
            <person name="Ouzari H.I."/>
        </authorList>
    </citation>
    <scope>NUCLEOTIDE SEQUENCE [LARGE SCALE GENOMIC DNA]</scope>
    <source>
        <strain evidence="8 9">AVN1</strain>
    </source>
</reference>
<evidence type="ECO:0000313" key="8">
    <source>
        <dbReference type="EMBL" id="MWN21071.1"/>
    </source>
</evidence>
<dbReference type="PANTHER" id="PTHR30614:SF0">
    <property type="entry name" value="L-CYSTINE TRANSPORT SYSTEM PERMEASE PROTEIN TCYL"/>
    <property type="match status" value="1"/>
</dbReference>
<feature type="transmembrane region" description="Helical" evidence="7">
    <location>
        <begin position="201"/>
        <end position="220"/>
    </location>
</feature>
<keyword evidence="5 7" id="KW-1133">Transmembrane helix</keyword>
<dbReference type="InterPro" id="IPR000515">
    <property type="entry name" value="MetI-like"/>
</dbReference>
<sequence length="236" mass="25947">MTFDLGFIFQVILTVIRYVPITLYMAVVSLIIGGALGLVVALIRFYQVPVLSPMIGTVITILKGVPLILVFLVIFLITSQNFNSIAKAIGLQIKYGDLPMSLLAIIGLSLMAMVGLSEAFRGAFESVKTVQFDVARSLGMTRLQTIRRVLIPQAFPVAFPMIVNMLINLIKGTAIASLVSVVEIFSAATQSASSNYKYFEAYIAAAVVYWLMTILIEQAAHRFELKFAKKMERARA</sequence>
<protein>
    <submittedName>
        <fullName evidence="8">ABC transporter permease subunit</fullName>
    </submittedName>
</protein>
<dbReference type="Pfam" id="PF00528">
    <property type="entry name" value="BPD_transp_1"/>
    <property type="match status" value="1"/>
</dbReference>
<evidence type="ECO:0000256" key="2">
    <source>
        <dbReference type="ARBA" id="ARBA00022448"/>
    </source>
</evidence>
<dbReference type="PROSITE" id="PS50928">
    <property type="entry name" value="ABC_TM1"/>
    <property type="match status" value="1"/>
</dbReference>
<dbReference type="Proteomes" id="UP000478636">
    <property type="component" value="Unassembled WGS sequence"/>
</dbReference>
<keyword evidence="2 7" id="KW-0813">Transport</keyword>
<dbReference type="AlphaFoldDB" id="A0A6L7AF85"/>
<evidence type="ECO:0000256" key="4">
    <source>
        <dbReference type="ARBA" id="ARBA00022970"/>
    </source>
</evidence>
<dbReference type="CDD" id="cd06261">
    <property type="entry name" value="TM_PBP2"/>
    <property type="match status" value="1"/>
</dbReference>
<evidence type="ECO:0000256" key="1">
    <source>
        <dbReference type="ARBA" id="ARBA00004141"/>
    </source>
</evidence>
<evidence type="ECO:0000313" key="9">
    <source>
        <dbReference type="Proteomes" id="UP000478636"/>
    </source>
</evidence>
<comment type="similarity">
    <text evidence="7">Belongs to the binding-protein-dependent transport system permease family.</text>
</comment>
<name>A0A6L7AF85_LEULA</name>